<dbReference type="RefSeq" id="WP_090534024.1">
    <property type="nucleotide sequence ID" value="NZ_FNRQ01000004.1"/>
</dbReference>
<dbReference type="AlphaFoldDB" id="A0A1H4F1I5"/>
<protein>
    <submittedName>
        <fullName evidence="2">Thioredoxin 1</fullName>
    </submittedName>
</protein>
<dbReference type="STRING" id="83784.SAMN05192564_10458"/>
<proteinExistence type="predicted"/>
<keyword evidence="3" id="KW-1185">Reference proteome</keyword>
<gene>
    <name evidence="2" type="ORF">SAMN05192564_10458</name>
</gene>
<dbReference type="EMBL" id="FNRQ01000004">
    <property type="protein sequence ID" value="SEA91136.1"/>
    <property type="molecule type" value="Genomic_DNA"/>
</dbReference>
<accession>A0A1H4F1I5</accession>
<name>A0A1H4F1I5_9BURK</name>
<dbReference type="CDD" id="cd02947">
    <property type="entry name" value="TRX_family"/>
    <property type="match status" value="1"/>
</dbReference>
<evidence type="ECO:0000313" key="2">
    <source>
        <dbReference type="EMBL" id="SEA91136.1"/>
    </source>
</evidence>
<feature type="domain" description="Thioredoxin" evidence="1">
    <location>
        <begin position="15"/>
        <end position="98"/>
    </location>
</feature>
<sequence length="117" mass="12510">MAKPTAYSSNAPTRAEVDALSGAAVLEFGTDWCGYCLGAQSSIGQALEQHVGVHHLKIEDGPGRALGRSFRVKLWPTLVFLRDGVEVARVVRPQNVAAVSEGLSTLFDETGKNERTA</sequence>
<dbReference type="Gene3D" id="3.40.30.10">
    <property type="entry name" value="Glutaredoxin"/>
    <property type="match status" value="1"/>
</dbReference>
<evidence type="ECO:0000259" key="1">
    <source>
        <dbReference type="Pfam" id="PF00085"/>
    </source>
</evidence>
<dbReference type="Proteomes" id="UP000198638">
    <property type="component" value="Unassembled WGS sequence"/>
</dbReference>
<dbReference type="InterPro" id="IPR013766">
    <property type="entry name" value="Thioredoxin_domain"/>
</dbReference>
<organism evidence="2 3">
    <name type="scientific">Paraburkholderia sartisoli</name>
    <dbReference type="NCBI Taxonomy" id="83784"/>
    <lineage>
        <taxon>Bacteria</taxon>
        <taxon>Pseudomonadati</taxon>
        <taxon>Pseudomonadota</taxon>
        <taxon>Betaproteobacteria</taxon>
        <taxon>Burkholderiales</taxon>
        <taxon>Burkholderiaceae</taxon>
        <taxon>Paraburkholderia</taxon>
    </lineage>
</organism>
<evidence type="ECO:0000313" key="3">
    <source>
        <dbReference type="Proteomes" id="UP000198638"/>
    </source>
</evidence>
<dbReference type="InterPro" id="IPR036249">
    <property type="entry name" value="Thioredoxin-like_sf"/>
</dbReference>
<reference evidence="3" key="1">
    <citation type="submission" date="2016-10" db="EMBL/GenBank/DDBJ databases">
        <authorList>
            <person name="Varghese N."/>
            <person name="Submissions S."/>
        </authorList>
    </citation>
    <scope>NUCLEOTIDE SEQUENCE [LARGE SCALE GENOMIC DNA]</scope>
    <source>
        <strain evidence="3">LMG 24000</strain>
    </source>
</reference>
<dbReference type="OrthoDB" id="215495at2"/>
<dbReference type="SUPFAM" id="SSF52833">
    <property type="entry name" value="Thioredoxin-like"/>
    <property type="match status" value="1"/>
</dbReference>
<dbReference type="Pfam" id="PF00085">
    <property type="entry name" value="Thioredoxin"/>
    <property type="match status" value="1"/>
</dbReference>